<accession>A0ACC1B2K8</accession>
<comment type="caution">
    <text evidence="1">The sequence shown here is derived from an EMBL/GenBank/DDBJ whole genome shotgun (WGS) entry which is preliminary data.</text>
</comment>
<gene>
    <name evidence="1" type="ORF">Patl1_25980</name>
</gene>
<name>A0ACC1B2K8_9ROSI</name>
<proteinExistence type="predicted"/>
<protein>
    <submittedName>
        <fullName evidence="1">Uncharacterized protein</fullName>
    </submittedName>
</protein>
<sequence length="60" mass="6590">MLDGCSGVLVFVSLLVTLPVFELKKKLTLMSSISFLVRSPYSRGANTAQVTMKVDAALWR</sequence>
<reference evidence="2" key="1">
    <citation type="journal article" date="2023" name="G3 (Bethesda)">
        <title>Genome assembly and association tests identify interacting loci associated with vigor, precocity, and sex in interspecific pistachio rootstocks.</title>
        <authorList>
            <person name="Palmer W."/>
            <person name="Jacygrad E."/>
            <person name="Sagayaradj S."/>
            <person name="Cavanaugh K."/>
            <person name="Han R."/>
            <person name="Bertier L."/>
            <person name="Beede B."/>
            <person name="Kafkas S."/>
            <person name="Golino D."/>
            <person name="Preece J."/>
            <person name="Michelmore R."/>
        </authorList>
    </citation>
    <scope>NUCLEOTIDE SEQUENCE [LARGE SCALE GENOMIC DNA]</scope>
</reference>
<evidence type="ECO:0000313" key="2">
    <source>
        <dbReference type="Proteomes" id="UP001164250"/>
    </source>
</evidence>
<organism evidence="1 2">
    <name type="scientific">Pistacia atlantica</name>
    <dbReference type="NCBI Taxonomy" id="434234"/>
    <lineage>
        <taxon>Eukaryota</taxon>
        <taxon>Viridiplantae</taxon>
        <taxon>Streptophyta</taxon>
        <taxon>Embryophyta</taxon>
        <taxon>Tracheophyta</taxon>
        <taxon>Spermatophyta</taxon>
        <taxon>Magnoliopsida</taxon>
        <taxon>eudicotyledons</taxon>
        <taxon>Gunneridae</taxon>
        <taxon>Pentapetalae</taxon>
        <taxon>rosids</taxon>
        <taxon>malvids</taxon>
        <taxon>Sapindales</taxon>
        <taxon>Anacardiaceae</taxon>
        <taxon>Pistacia</taxon>
    </lineage>
</organism>
<keyword evidence="2" id="KW-1185">Reference proteome</keyword>
<evidence type="ECO:0000313" key="1">
    <source>
        <dbReference type="EMBL" id="KAJ0093145.1"/>
    </source>
</evidence>
<dbReference type="EMBL" id="CM047903">
    <property type="protein sequence ID" value="KAJ0093145.1"/>
    <property type="molecule type" value="Genomic_DNA"/>
</dbReference>
<dbReference type="Proteomes" id="UP001164250">
    <property type="component" value="Chromosome 7"/>
</dbReference>